<organism evidence="3 4">
    <name type="scientific">Pseudonocardia cypriaca</name>
    <dbReference type="NCBI Taxonomy" id="882449"/>
    <lineage>
        <taxon>Bacteria</taxon>
        <taxon>Bacillati</taxon>
        <taxon>Actinomycetota</taxon>
        <taxon>Actinomycetes</taxon>
        <taxon>Pseudonocardiales</taxon>
        <taxon>Pseudonocardiaceae</taxon>
        <taxon>Pseudonocardia</taxon>
    </lineage>
</organism>
<reference evidence="3 4" key="1">
    <citation type="submission" date="2019-06" db="EMBL/GenBank/DDBJ databases">
        <title>Sequencing the genomes of 1000 actinobacteria strains.</title>
        <authorList>
            <person name="Klenk H.-P."/>
        </authorList>
    </citation>
    <scope>NUCLEOTIDE SEQUENCE [LARGE SCALE GENOMIC DNA]</scope>
    <source>
        <strain evidence="3 4">DSM 45511</strain>
    </source>
</reference>
<comment type="caution">
    <text evidence="3">The sequence shown here is derived from an EMBL/GenBank/DDBJ whole genome shotgun (WGS) entry which is preliminary data.</text>
</comment>
<evidence type="ECO:0000259" key="2">
    <source>
        <dbReference type="SMART" id="SM00833"/>
    </source>
</evidence>
<gene>
    <name evidence="3" type="ORF">FB388_6743</name>
</gene>
<dbReference type="OrthoDB" id="9808822at2"/>
<accession>A0A543FNB7</accession>
<dbReference type="InterPro" id="IPR051927">
    <property type="entry name" value="Zn_Chap_cDPG_Synth"/>
</dbReference>
<proteinExistence type="predicted"/>
<dbReference type="InterPro" id="IPR003495">
    <property type="entry name" value="CobW/HypB/UreG_nucleotide-bd"/>
</dbReference>
<dbReference type="SUPFAM" id="SSF90002">
    <property type="entry name" value="Hypothetical protein YjiA, C-terminal domain"/>
    <property type="match status" value="1"/>
</dbReference>
<dbReference type="PANTHER" id="PTHR43603">
    <property type="entry name" value="COBW DOMAIN-CONTAINING PROTEIN DDB_G0274527"/>
    <property type="match status" value="1"/>
</dbReference>
<feature type="domain" description="CobW C-terminal" evidence="2">
    <location>
        <begin position="247"/>
        <end position="363"/>
    </location>
</feature>
<dbReference type="SMART" id="SM00833">
    <property type="entry name" value="CobW_C"/>
    <property type="match status" value="1"/>
</dbReference>
<dbReference type="InterPro" id="IPR027417">
    <property type="entry name" value="P-loop_NTPase"/>
</dbReference>
<dbReference type="Gene3D" id="3.40.50.300">
    <property type="entry name" value="P-loop containing nucleotide triphosphate hydrolases"/>
    <property type="match status" value="1"/>
</dbReference>
<sequence>MSRPELLVLCGLHAPGTEAVITRIRALDPDVAVLHHDLRDIGSGRVHRRLRHGDHDAWTVLELAHGCLSCTLREDLLPQLHRLSEPGGPRRIVLHLDPALEPEQVCWSLLHVLVDDAPITDRVDLRGVITCIDAGSWLDDATGDLTVGERGLAELPDDERTVAQVAVGQAEFADVLVHTGTADAWQLARTDAVLERLAPSATRTFLSGLDAGVLLADLPPGARRGRPDDVHGPLLRGQPPLDRDCGVQLSVFSARRPFHPERLHEAIDALLDGVVRTRGRIWLATRPAAVLWLESAGGGLRIGEAGEWLAAGDAAAWAAADHERRALASLGWHPRFGDRSQDVVVLSHDADPAGIQAALAAALLTDAELAAGEAAWRTFPDPFGWWHTDPCDPPAGVTAAGNPDTEHEEH</sequence>
<keyword evidence="4" id="KW-1185">Reference proteome</keyword>
<evidence type="ECO:0000313" key="3">
    <source>
        <dbReference type="EMBL" id="TQM35312.1"/>
    </source>
</evidence>
<dbReference type="EMBL" id="VFPH01000003">
    <property type="protein sequence ID" value="TQM35312.1"/>
    <property type="molecule type" value="Genomic_DNA"/>
</dbReference>
<dbReference type="NCBIfam" id="NF047431">
    <property type="entry name" value="hiber_recruit"/>
    <property type="match status" value="1"/>
</dbReference>
<dbReference type="Proteomes" id="UP000319818">
    <property type="component" value="Unassembled WGS sequence"/>
</dbReference>
<dbReference type="AlphaFoldDB" id="A0A543FNB7"/>
<dbReference type="Pfam" id="PF07683">
    <property type="entry name" value="CobW_C"/>
    <property type="match status" value="1"/>
</dbReference>
<dbReference type="InterPro" id="IPR011629">
    <property type="entry name" value="CobW-like_C"/>
</dbReference>
<dbReference type="PANTHER" id="PTHR43603:SF1">
    <property type="entry name" value="ZINC-REGULATED GTPASE METALLOPROTEIN ACTIVATOR 1"/>
    <property type="match status" value="1"/>
</dbReference>
<evidence type="ECO:0000313" key="4">
    <source>
        <dbReference type="Proteomes" id="UP000319818"/>
    </source>
</evidence>
<dbReference type="Pfam" id="PF02492">
    <property type="entry name" value="cobW"/>
    <property type="match status" value="1"/>
</dbReference>
<name>A0A543FNB7_9PSEU</name>
<protein>
    <submittedName>
        <fullName evidence="3">G3E family GTPase</fullName>
    </submittedName>
</protein>
<dbReference type="RefSeq" id="WP_142106673.1">
    <property type="nucleotide sequence ID" value="NZ_VFPH01000003.1"/>
</dbReference>
<evidence type="ECO:0000256" key="1">
    <source>
        <dbReference type="SAM" id="MobiDB-lite"/>
    </source>
</evidence>
<feature type="region of interest" description="Disordered" evidence="1">
    <location>
        <begin position="390"/>
        <end position="410"/>
    </location>
</feature>